<dbReference type="GeneID" id="34610912"/>
<gene>
    <name evidence="6" type="ORF">ASPZODRAFT_138384</name>
</gene>
<name>A0A1L9SVS3_9EURO</name>
<accession>A0A1L9SVS3</accession>
<evidence type="ECO:0000256" key="2">
    <source>
        <dbReference type="ARBA" id="ARBA00010901"/>
    </source>
</evidence>
<dbReference type="Pfam" id="PF04568">
    <property type="entry name" value="IATP"/>
    <property type="match status" value="1"/>
</dbReference>
<dbReference type="Gene3D" id="1.20.5.500">
    <property type="entry name" value="Single helix bin"/>
    <property type="match status" value="1"/>
</dbReference>
<dbReference type="EMBL" id="KV878336">
    <property type="protein sequence ID" value="OJJ51276.1"/>
    <property type="molecule type" value="Genomic_DNA"/>
</dbReference>
<evidence type="ECO:0000256" key="5">
    <source>
        <dbReference type="SAM" id="Coils"/>
    </source>
</evidence>
<organism evidence="6 7">
    <name type="scientific">Penicilliopsis zonata CBS 506.65</name>
    <dbReference type="NCBI Taxonomy" id="1073090"/>
    <lineage>
        <taxon>Eukaryota</taxon>
        <taxon>Fungi</taxon>
        <taxon>Dikarya</taxon>
        <taxon>Ascomycota</taxon>
        <taxon>Pezizomycotina</taxon>
        <taxon>Eurotiomycetes</taxon>
        <taxon>Eurotiomycetidae</taxon>
        <taxon>Eurotiales</taxon>
        <taxon>Aspergillaceae</taxon>
        <taxon>Penicilliopsis</taxon>
    </lineage>
</organism>
<reference evidence="7" key="1">
    <citation type="journal article" date="2017" name="Genome Biol.">
        <title>Comparative genomics reveals high biological diversity and specific adaptations in the industrially and medically important fungal genus Aspergillus.</title>
        <authorList>
            <person name="de Vries R.P."/>
            <person name="Riley R."/>
            <person name="Wiebenga A."/>
            <person name="Aguilar-Osorio G."/>
            <person name="Amillis S."/>
            <person name="Uchima C.A."/>
            <person name="Anderluh G."/>
            <person name="Asadollahi M."/>
            <person name="Askin M."/>
            <person name="Barry K."/>
            <person name="Battaglia E."/>
            <person name="Bayram O."/>
            <person name="Benocci T."/>
            <person name="Braus-Stromeyer S.A."/>
            <person name="Caldana C."/>
            <person name="Canovas D."/>
            <person name="Cerqueira G.C."/>
            <person name="Chen F."/>
            <person name="Chen W."/>
            <person name="Choi C."/>
            <person name="Clum A."/>
            <person name="Dos Santos R.A."/>
            <person name="Damasio A.R."/>
            <person name="Diallinas G."/>
            <person name="Emri T."/>
            <person name="Fekete E."/>
            <person name="Flipphi M."/>
            <person name="Freyberg S."/>
            <person name="Gallo A."/>
            <person name="Gournas C."/>
            <person name="Habgood R."/>
            <person name="Hainaut M."/>
            <person name="Harispe M.L."/>
            <person name="Henrissat B."/>
            <person name="Hilden K.S."/>
            <person name="Hope R."/>
            <person name="Hossain A."/>
            <person name="Karabika E."/>
            <person name="Karaffa L."/>
            <person name="Karanyi Z."/>
            <person name="Krasevec N."/>
            <person name="Kuo A."/>
            <person name="Kusch H."/>
            <person name="LaButti K."/>
            <person name="Lagendijk E.L."/>
            <person name="Lapidus A."/>
            <person name="Levasseur A."/>
            <person name="Lindquist E."/>
            <person name="Lipzen A."/>
            <person name="Logrieco A.F."/>
            <person name="MacCabe A."/>
            <person name="Maekelae M.R."/>
            <person name="Malavazi I."/>
            <person name="Melin P."/>
            <person name="Meyer V."/>
            <person name="Mielnichuk N."/>
            <person name="Miskei M."/>
            <person name="Molnar A.P."/>
            <person name="Mule G."/>
            <person name="Ngan C.Y."/>
            <person name="Orejas M."/>
            <person name="Orosz E."/>
            <person name="Ouedraogo J.P."/>
            <person name="Overkamp K.M."/>
            <person name="Park H.-S."/>
            <person name="Perrone G."/>
            <person name="Piumi F."/>
            <person name="Punt P.J."/>
            <person name="Ram A.F."/>
            <person name="Ramon A."/>
            <person name="Rauscher S."/>
            <person name="Record E."/>
            <person name="Riano-Pachon D.M."/>
            <person name="Robert V."/>
            <person name="Roehrig J."/>
            <person name="Ruller R."/>
            <person name="Salamov A."/>
            <person name="Salih N.S."/>
            <person name="Samson R.A."/>
            <person name="Sandor E."/>
            <person name="Sanguinetti M."/>
            <person name="Schuetze T."/>
            <person name="Sepcic K."/>
            <person name="Shelest E."/>
            <person name="Sherlock G."/>
            <person name="Sophianopoulou V."/>
            <person name="Squina F.M."/>
            <person name="Sun H."/>
            <person name="Susca A."/>
            <person name="Todd R.B."/>
            <person name="Tsang A."/>
            <person name="Unkles S.E."/>
            <person name="van de Wiele N."/>
            <person name="van Rossen-Uffink D."/>
            <person name="Oliveira J.V."/>
            <person name="Vesth T.C."/>
            <person name="Visser J."/>
            <person name="Yu J.-H."/>
            <person name="Zhou M."/>
            <person name="Andersen M.R."/>
            <person name="Archer D.B."/>
            <person name="Baker S.E."/>
            <person name="Benoit I."/>
            <person name="Brakhage A.A."/>
            <person name="Braus G.H."/>
            <person name="Fischer R."/>
            <person name="Frisvad J.C."/>
            <person name="Goldman G.H."/>
            <person name="Houbraken J."/>
            <person name="Oakley B."/>
            <person name="Pocsi I."/>
            <person name="Scazzocchio C."/>
            <person name="Seiboth B."/>
            <person name="vanKuyk P.A."/>
            <person name="Wortman J."/>
            <person name="Dyer P.S."/>
            <person name="Grigoriev I.V."/>
        </authorList>
    </citation>
    <scope>NUCLEOTIDE SEQUENCE [LARGE SCALE GENOMIC DNA]</scope>
    <source>
        <strain evidence="7">CBS 506.65</strain>
    </source>
</reference>
<feature type="coiled-coil region" evidence="5">
    <location>
        <begin position="57"/>
        <end position="94"/>
    </location>
</feature>
<dbReference type="RefSeq" id="XP_022585786.1">
    <property type="nucleotide sequence ID" value="XM_022724447.1"/>
</dbReference>
<dbReference type="Proteomes" id="UP000184188">
    <property type="component" value="Unassembled WGS sequence"/>
</dbReference>
<dbReference type="VEuPathDB" id="FungiDB:ASPZODRAFT_138384"/>
<keyword evidence="7" id="KW-1185">Reference proteome</keyword>
<evidence type="ECO:0000256" key="4">
    <source>
        <dbReference type="RuleBase" id="RU368087"/>
    </source>
</evidence>
<evidence type="ECO:0000256" key="1">
    <source>
        <dbReference type="ARBA" id="ARBA00004173"/>
    </source>
</evidence>
<sequence length="100" mass="10932">MLRQAARPLASANRALLSRSFAVATPRMGAGDTGAPKPGGAAAEDTFSRREAAQENLYIYEQEKAKLLALKAKLQEQRKHLDELDKHIDDLTKSQGGEKN</sequence>
<keyword evidence="3" id="KW-0496">Mitochondrion</keyword>
<comment type="subcellular location">
    <subcellularLocation>
        <location evidence="1">Mitochondrion</location>
    </subcellularLocation>
</comment>
<evidence type="ECO:0000313" key="6">
    <source>
        <dbReference type="EMBL" id="OJJ51276.1"/>
    </source>
</evidence>
<proteinExistence type="inferred from homology"/>
<comment type="similarity">
    <text evidence="2 4">Belongs to the ATPase inhibitor family.</text>
</comment>
<comment type="function">
    <text evidence="4">Inhibits the enzyme activity of ATPase.</text>
</comment>
<protein>
    <recommendedName>
        <fullName evidence="4">ATPase inhibitor, mitochondrial</fullName>
    </recommendedName>
</protein>
<dbReference type="AlphaFoldDB" id="A0A1L9SVS3"/>
<dbReference type="SUPFAM" id="SSF64602">
    <property type="entry name" value="F1 ATPase inhibitor, IF1, C-terminal domain"/>
    <property type="match status" value="1"/>
</dbReference>
<dbReference type="GO" id="GO:0005739">
    <property type="term" value="C:mitochondrion"/>
    <property type="evidence" value="ECO:0007669"/>
    <property type="project" value="UniProtKB-SubCell"/>
</dbReference>
<dbReference type="STRING" id="1073090.A0A1L9SVS3"/>
<keyword evidence="5" id="KW-0175">Coiled coil</keyword>
<dbReference type="OrthoDB" id="5532350at2759"/>
<dbReference type="GO" id="GO:0042030">
    <property type="term" value="F:ATPase inhibitor activity"/>
    <property type="evidence" value="ECO:0007669"/>
    <property type="project" value="InterPro"/>
</dbReference>
<evidence type="ECO:0000256" key="3">
    <source>
        <dbReference type="ARBA" id="ARBA00023128"/>
    </source>
</evidence>
<dbReference type="InterPro" id="IPR007648">
    <property type="entry name" value="ATPase_inhibitor_mt"/>
</dbReference>
<evidence type="ECO:0000313" key="7">
    <source>
        <dbReference type="Proteomes" id="UP000184188"/>
    </source>
</evidence>